<organism evidence="6 7">
    <name type="scientific">Paraclostridium sordellii</name>
    <name type="common">Clostridium sordellii</name>
    <dbReference type="NCBI Taxonomy" id="1505"/>
    <lineage>
        <taxon>Bacteria</taxon>
        <taxon>Bacillati</taxon>
        <taxon>Bacillota</taxon>
        <taxon>Clostridia</taxon>
        <taxon>Peptostreptococcales</taxon>
        <taxon>Peptostreptococcaceae</taxon>
        <taxon>Paraclostridium</taxon>
    </lineage>
</organism>
<evidence type="ECO:0000256" key="2">
    <source>
        <dbReference type="ARBA" id="ARBA00022801"/>
    </source>
</evidence>
<evidence type="ECO:0000313" key="6">
    <source>
        <dbReference type="EMBL" id="CEQ03741.1"/>
    </source>
</evidence>
<reference evidence="6 7" key="1">
    <citation type="submission" date="2015-01" db="EMBL/GenBank/DDBJ databases">
        <authorList>
            <person name="Aslett A.Martin."/>
            <person name="De Silva Nishadi"/>
        </authorList>
    </citation>
    <scope>NUCLEOTIDE SEQUENCE [LARGE SCALE GENOMIC DNA]</scope>
    <source>
        <strain evidence="6 7">R28058</strain>
    </source>
</reference>
<dbReference type="InterPro" id="IPR004888">
    <property type="entry name" value="Glycoside_hydrolase_63"/>
</dbReference>
<accession>A0A0C7QJT1</accession>
<dbReference type="Pfam" id="PF22422">
    <property type="entry name" value="MGH1-like_GH"/>
    <property type="match status" value="1"/>
</dbReference>
<dbReference type="Pfam" id="PF21152">
    <property type="entry name" value="YgjK_N"/>
    <property type="match status" value="1"/>
</dbReference>
<dbReference type="Gene3D" id="1.50.10.10">
    <property type="match status" value="1"/>
</dbReference>
<gene>
    <name evidence="6" type="primary">ygjK</name>
    <name evidence="6" type="ORF">R28058_14741</name>
</gene>
<feature type="domain" description="Mannosylglycerate hydrolase MGH1-like glycoside hydrolase" evidence="5">
    <location>
        <begin position="322"/>
        <end position="692"/>
    </location>
</feature>
<dbReference type="SUPFAM" id="SSF48208">
    <property type="entry name" value="Six-hairpin glycosidases"/>
    <property type="match status" value="1"/>
</dbReference>
<evidence type="ECO:0000256" key="3">
    <source>
        <dbReference type="ARBA" id="ARBA00023295"/>
    </source>
</evidence>
<evidence type="ECO:0000313" key="7">
    <source>
        <dbReference type="Proteomes" id="UP000049127"/>
    </source>
</evidence>
<dbReference type="PANTHER" id="PTHR10412">
    <property type="entry name" value="MANNOSYL-OLIGOSACCHARIDE GLUCOSIDASE"/>
    <property type="match status" value="1"/>
</dbReference>
<dbReference type="GO" id="GO:0004573">
    <property type="term" value="F:Glc3Man9GlcNAc2 oligosaccharide glucosidase activity"/>
    <property type="evidence" value="ECO:0007669"/>
    <property type="project" value="InterPro"/>
</dbReference>
<dbReference type="InterPro" id="IPR048450">
    <property type="entry name" value="YgjK_N"/>
</dbReference>
<dbReference type="InterPro" id="IPR008928">
    <property type="entry name" value="6-hairpin_glycosidase_sf"/>
</dbReference>
<dbReference type="PANTHER" id="PTHR10412:SF11">
    <property type="entry name" value="MANNOSYL-OLIGOSACCHARIDE GLUCOSIDASE"/>
    <property type="match status" value="1"/>
</dbReference>
<evidence type="ECO:0000256" key="1">
    <source>
        <dbReference type="ARBA" id="ARBA00010833"/>
    </source>
</evidence>
<sequence>MKYKNLLNISANPEINLLDKNLNNKNNTFSDMGAWHGYYLPQLENKLSYGGFKGPLILAQEYPINLSNDICNIELINNINNKKYNLGESKNVKFDYYPGKLYQYYKLDDMTLELELIFISPRSALIKTTIKNNTLENLDLNINFKGEIFNKYFSLNDNKLKSNKLKLEKIQNGIKVLFSDILDESSFLSNKEMRFEINHSVDTTTSIYENSYQTYLNKKIKPKKNFTIYSTQSYTFSKEESENEKLIIEKVFKNPNSYLKLNSKRWKKYIDIVESKKNISDEYKKVAVKCINTLITNYRSSAGALKHGGITPSFTYHYFNGLWAWDSFKHCVAIADFDIEIAKENIKSIFDYQIIKDDELRPYDEGALIDCIFFNKSTARGGMGFNWNERNSKPPLASWAVYEIYKKSNDIKFLEEMYPKLTRYHNWWYRNRCSGEDAVVSYGAMIDEKNNSEKEIILATTWESGMDNAIRFDLEQSDEYKVKVNKSVDDNGTVIGYTINQESVDLNSYLYKEKLILSKIAKKLGKEKESKVYIEESIKIKNYINQYMYDDETGYYYDIRRSLEKKKLLINSGKGCEGFIPLWANVATYEQAKKVRDNIMDENKFNTFMPIPTVSKNNKKYNPIDYWRGPVWLDQALFLIEGLENYGYYQDAKIIAKKLFNNAKGLMEKEPIRENYNPETGEGLNATNFSWSAAAYYIMYKDIL</sequence>
<dbReference type="RefSeq" id="WP_196341909.1">
    <property type="nucleotide sequence ID" value="NZ_CDNI01000003.1"/>
</dbReference>
<dbReference type="InterPro" id="IPR012341">
    <property type="entry name" value="6hp_glycosidase-like_sf"/>
</dbReference>
<protein>
    <submittedName>
        <fullName evidence="6">Cell wall surface anchor family protein</fullName>
    </submittedName>
</protein>
<evidence type="ECO:0000259" key="5">
    <source>
        <dbReference type="Pfam" id="PF22422"/>
    </source>
</evidence>
<dbReference type="GO" id="GO:0009311">
    <property type="term" value="P:oligosaccharide metabolic process"/>
    <property type="evidence" value="ECO:0007669"/>
    <property type="project" value="InterPro"/>
</dbReference>
<dbReference type="Gene3D" id="2.70.98.50">
    <property type="entry name" value="putative glycoside hydrolase family protein from bacillus halodurans"/>
    <property type="match status" value="1"/>
</dbReference>
<name>A0A0C7QJT1_PARSO</name>
<dbReference type="InterPro" id="IPR054491">
    <property type="entry name" value="MGH1-like_GH"/>
</dbReference>
<evidence type="ECO:0000259" key="4">
    <source>
        <dbReference type="Pfam" id="PF21152"/>
    </source>
</evidence>
<comment type="similarity">
    <text evidence="1">Belongs to the glycosyl hydrolase 63 family.</text>
</comment>
<dbReference type="GO" id="GO:0006487">
    <property type="term" value="P:protein N-linked glycosylation"/>
    <property type="evidence" value="ECO:0007669"/>
    <property type="project" value="TreeGrafter"/>
</dbReference>
<dbReference type="Proteomes" id="UP000049127">
    <property type="component" value="Unassembled WGS sequence"/>
</dbReference>
<feature type="domain" description="Glucosidase YgjK N-terminal" evidence="4">
    <location>
        <begin position="19"/>
        <end position="267"/>
    </location>
</feature>
<dbReference type="EMBL" id="CEKZ01000003">
    <property type="protein sequence ID" value="CEQ03741.1"/>
    <property type="molecule type" value="Genomic_DNA"/>
</dbReference>
<keyword evidence="2" id="KW-0378">Hydrolase</keyword>
<dbReference type="AlphaFoldDB" id="A0A0C7QJT1"/>
<keyword evidence="3" id="KW-0326">Glycosidase</keyword>
<proteinExistence type="inferred from homology"/>